<dbReference type="Proteomes" id="UP001596142">
    <property type="component" value="Unassembled WGS sequence"/>
</dbReference>
<comment type="catalytic activity">
    <reaction evidence="3">
        <text>dTTP + H2O = dTMP + diphosphate + H(+)</text>
        <dbReference type="Rhea" id="RHEA:28534"/>
        <dbReference type="ChEBI" id="CHEBI:15377"/>
        <dbReference type="ChEBI" id="CHEBI:15378"/>
        <dbReference type="ChEBI" id="CHEBI:33019"/>
        <dbReference type="ChEBI" id="CHEBI:37568"/>
        <dbReference type="ChEBI" id="CHEBI:63528"/>
        <dbReference type="EC" id="3.6.1.9"/>
    </reaction>
</comment>
<name>A0ABW0YMK5_9BACI</name>
<keyword evidence="2 3" id="KW-0378">Hydrolase</keyword>
<reference evidence="5" key="1">
    <citation type="journal article" date="2019" name="Int. J. Syst. Evol. Microbiol.">
        <title>The Global Catalogue of Microorganisms (GCM) 10K type strain sequencing project: providing services to taxonomists for standard genome sequencing and annotation.</title>
        <authorList>
            <consortium name="The Broad Institute Genomics Platform"/>
            <consortium name="The Broad Institute Genome Sequencing Center for Infectious Disease"/>
            <person name="Wu L."/>
            <person name="Ma J."/>
        </authorList>
    </citation>
    <scope>NUCLEOTIDE SEQUENCE [LARGE SCALE GENOMIC DNA]</scope>
    <source>
        <strain evidence="5">CECT 7184</strain>
    </source>
</reference>
<evidence type="ECO:0000313" key="4">
    <source>
        <dbReference type="EMBL" id="MFC5712667.1"/>
    </source>
</evidence>
<feature type="site" description="Important for substrate specificity" evidence="3">
    <location>
        <position position="70"/>
    </location>
</feature>
<evidence type="ECO:0000313" key="5">
    <source>
        <dbReference type="Proteomes" id="UP001596142"/>
    </source>
</evidence>
<dbReference type="NCBIfam" id="TIGR00172">
    <property type="entry name" value="maf"/>
    <property type="match status" value="1"/>
</dbReference>
<evidence type="ECO:0000256" key="2">
    <source>
        <dbReference type="ARBA" id="ARBA00022801"/>
    </source>
</evidence>
<dbReference type="InterPro" id="IPR003697">
    <property type="entry name" value="Maf-like"/>
</dbReference>
<dbReference type="GO" id="GO:0016787">
    <property type="term" value="F:hydrolase activity"/>
    <property type="evidence" value="ECO:0007669"/>
    <property type="project" value="UniProtKB-KW"/>
</dbReference>
<dbReference type="Pfam" id="PF02545">
    <property type="entry name" value="Maf"/>
    <property type="match status" value="1"/>
</dbReference>
<dbReference type="InterPro" id="IPR029001">
    <property type="entry name" value="ITPase-like_fam"/>
</dbReference>
<keyword evidence="3" id="KW-0963">Cytoplasm</keyword>
<comment type="caution">
    <text evidence="4">The sequence shown here is derived from an EMBL/GenBank/DDBJ whole genome shotgun (WGS) entry which is preliminary data.</text>
</comment>
<comment type="cofactor">
    <cofactor evidence="1 3">
        <name>a divalent metal cation</name>
        <dbReference type="ChEBI" id="CHEBI:60240"/>
    </cofactor>
</comment>
<evidence type="ECO:0000256" key="1">
    <source>
        <dbReference type="ARBA" id="ARBA00001968"/>
    </source>
</evidence>
<accession>A0ABW0YMK5</accession>
<evidence type="ECO:0000256" key="3">
    <source>
        <dbReference type="HAMAP-Rule" id="MF_00528"/>
    </source>
</evidence>
<gene>
    <name evidence="4" type="ORF">ACFPU1_07725</name>
</gene>
<organism evidence="4 5">
    <name type="scientific">Thalassorhabdus alkalitolerans</name>
    <dbReference type="NCBI Taxonomy" id="2282697"/>
    <lineage>
        <taxon>Bacteria</taxon>
        <taxon>Bacillati</taxon>
        <taxon>Bacillota</taxon>
        <taxon>Bacilli</taxon>
        <taxon>Bacillales</taxon>
        <taxon>Bacillaceae</taxon>
        <taxon>Thalassorhabdus</taxon>
    </lineage>
</organism>
<dbReference type="PANTHER" id="PTHR43213:SF5">
    <property type="entry name" value="BIFUNCTIONAL DTTP_UTP PYROPHOSPHATASE_METHYLTRANSFERASE PROTEIN-RELATED"/>
    <property type="match status" value="1"/>
</dbReference>
<sequence length="192" mass="21304">MNSLILASGSPRRKELLSTLGFSFTVVKSNIPEEIIPGNSPASTVERLAVHKAKHVAKDFPESVVIGADTVVVFNNTILGKPKSEKEARTMLADLSDATHHVYTGVSIISPEQTFSFHQKTDVTFYPLHSEEIESYVKTKDPFDKAGSYGIQGIGSFLVKEIHGDYFNVVGLPVARLVRELRKYDVYPYFNN</sequence>
<comment type="similarity">
    <text evidence="3">Belongs to the Maf family. YhdE subfamily.</text>
</comment>
<comment type="caution">
    <text evidence="3">Lacks conserved residue(s) required for the propagation of feature annotation.</text>
</comment>
<feature type="active site" description="Proton acceptor" evidence="3">
    <location>
        <position position="69"/>
    </location>
</feature>
<dbReference type="EC" id="3.6.1.9" evidence="3"/>
<comment type="catalytic activity">
    <reaction evidence="3">
        <text>UTP + H2O = UMP + diphosphate + H(+)</text>
        <dbReference type="Rhea" id="RHEA:29395"/>
        <dbReference type="ChEBI" id="CHEBI:15377"/>
        <dbReference type="ChEBI" id="CHEBI:15378"/>
        <dbReference type="ChEBI" id="CHEBI:33019"/>
        <dbReference type="ChEBI" id="CHEBI:46398"/>
        <dbReference type="ChEBI" id="CHEBI:57865"/>
        <dbReference type="EC" id="3.6.1.9"/>
    </reaction>
</comment>
<dbReference type="SUPFAM" id="SSF52972">
    <property type="entry name" value="ITPase-like"/>
    <property type="match status" value="1"/>
</dbReference>
<proteinExistence type="inferred from homology"/>
<comment type="subcellular location">
    <subcellularLocation>
        <location evidence="3">Cytoplasm</location>
    </subcellularLocation>
</comment>
<keyword evidence="5" id="KW-1185">Reference proteome</keyword>
<comment type="function">
    <text evidence="3">Nucleoside triphosphate pyrophosphatase that hydrolyzes dTTP and UTP. May have a dual role in cell division arrest and in preventing the incorporation of modified nucleotides into cellular nucleic acids.</text>
</comment>
<protein>
    <recommendedName>
        <fullName evidence="3">dTTP/UTP pyrophosphatase</fullName>
        <shortName evidence="3">dTTPase/UTPase</shortName>
        <ecNumber evidence="3">3.6.1.9</ecNumber>
    </recommendedName>
    <alternativeName>
        <fullName evidence="3">Nucleoside triphosphate pyrophosphatase</fullName>
    </alternativeName>
    <alternativeName>
        <fullName evidence="3">Nucleotide pyrophosphatase</fullName>
        <shortName evidence="3">Nucleotide PPase</shortName>
    </alternativeName>
</protein>
<dbReference type="PIRSF" id="PIRSF006305">
    <property type="entry name" value="Maf"/>
    <property type="match status" value="1"/>
</dbReference>
<feature type="site" description="Important for substrate specificity" evidence="3">
    <location>
        <position position="152"/>
    </location>
</feature>
<dbReference type="HAMAP" id="MF_00528">
    <property type="entry name" value="Maf"/>
    <property type="match status" value="1"/>
</dbReference>
<dbReference type="EMBL" id="JBHSOZ010000003">
    <property type="protein sequence ID" value="MFC5712667.1"/>
    <property type="molecule type" value="Genomic_DNA"/>
</dbReference>
<keyword evidence="3" id="KW-0546">Nucleotide metabolism</keyword>
<feature type="site" description="Important for substrate specificity" evidence="3">
    <location>
        <position position="12"/>
    </location>
</feature>
<dbReference type="Gene3D" id="3.90.950.10">
    <property type="match status" value="1"/>
</dbReference>
<dbReference type="RefSeq" id="WP_385939870.1">
    <property type="nucleotide sequence ID" value="NZ_JBHSOZ010000003.1"/>
</dbReference>
<dbReference type="PANTHER" id="PTHR43213">
    <property type="entry name" value="BIFUNCTIONAL DTTP/UTP PYROPHOSPHATASE/METHYLTRANSFERASE PROTEIN-RELATED"/>
    <property type="match status" value="1"/>
</dbReference>
<dbReference type="CDD" id="cd00555">
    <property type="entry name" value="Maf"/>
    <property type="match status" value="1"/>
</dbReference>